<evidence type="ECO:0000256" key="7">
    <source>
        <dbReference type="HAMAP-Rule" id="MF_00109"/>
    </source>
</evidence>
<feature type="binding site" evidence="7">
    <location>
        <position position="120"/>
    </location>
    <ligand>
        <name>ATP</name>
        <dbReference type="ChEBI" id="CHEBI:30616"/>
    </ligand>
</feature>
<proteinExistence type="inferred from homology"/>
<dbReference type="EMBL" id="QJTD01000006">
    <property type="protein sequence ID" value="PYE80342.1"/>
    <property type="molecule type" value="Genomic_DNA"/>
</dbReference>
<dbReference type="GO" id="GO:0004765">
    <property type="term" value="F:shikimate kinase activity"/>
    <property type="evidence" value="ECO:0007669"/>
    <property type="project" value="UniProtKB-UniRule"/>
</dbReference>
<dbReference type="GO" id="GO:0005524">
    <property type="term" value="F:ATP binding"/>
    <property type="evidence" value="ECO:0007669"/>
    <property type="project" value="UniProtKB-UniRule"/>
</dbReference>
<dbReference type="Proteomes" id="UP000248054">
    <property type="component" value="Unassembled WGS sequence"/>
</dbReference>
<feature type="binding site" evidence="7">
    <location>
        <position position="56"/>
    </location>
    <ligand>
        <name>substrate</name>
    </ligand>
</feature>
<evidence type="ECO:0000256" key="2">
    <source>
        <dbReference type="ARBA" id="ARBA00022679"/>
    </source>
</evidence>
<evidence type="ECO:0000256" key="5">
    <source>
        <dbReference type="ARBA" id="ARBA00022840"/>
    </source>
</evidence>
<dbReference type="GO" id="GO:0009073">
    <property type="term" value="P:aromatic amino acid family biosynthetic process"/>
    <property type="evidence" value="ECO:0007669"/>
    <property type="project" value="UniProtKB-KW"/>
</dbReference>
<keyword evidence="4 7" id="KW-0418">Kinase</keyword>
<dbReference type="OrthoDB" id="9800332at2"/>
<comment type="cofactor">
    <cofactor evidence="7">
        <name>Mg(2+)</name>
        <dbReference type="ChEBI" id="CHEBI:18420"/>
    </cofactor>
    <text evidence="7">Binds 1 Mg(2+) ion per subunit.</text>
</comment>
<dbReference type="GO" id="GO:0005829">
    <property type="term" value="C:cytosol"/>
    <property type="evidence" value="ECO:0007669"/>
    <property type="project" value="TreeGrafter"/>
</dbReference>
<dbReference type="UniPathway" id="UPA00053">
    <property type="reaction ID" value="UER00088"/>
</dbReference>
<comment type="pathway">
    <text evidence="7">Metabolic intermediate biosynthesis; chorismate biosynthesis; chorismate from D-erythrose 4-phosphate and phosphoenolpyruvate: step 5/7.</text>
</comment>
<dbReference type="GO" id="GO:0000287">
    <property type="term" value="F:magnesium ion binding"/>
    <property type="evidence" value="ECO:0007669"/>
    <property type="project" value="UniProtKB-UniRule"/>
</dbReference>
<dbReference type="RefSeq" id="WP_110476200.1">
    <property type="nucleotide sequence ID" value="NZ_BMWQ01000006.1"/>
</dbReference>
<evidence type="ECO:0000256" key="1">
    <source>
        <dbReference type="ARBA" id="ARBA00022605"/>
    </source>
</evidence>
<dbReference type="Gene3D" id="3.40.50.300">
    <property type="entry name" value="P-loop containing nucleotide triphosphate hydrolases"/>
    <property type="match status" value="1"/>
</dbReference>
<gene>
    <name evidence="7" type="primary">aroK</name>
    <name evidence="8" type="ORF">DFQ11_106145</name>
</gene>
<feature type="binding site" evidence="7">
    <location>
        <begin position="10"/>
        <end position="15"/>
    </location>
    <ligand>
        <name>ATP</name>
        <dbReference type="ChEBI" id="CHEBI:30616"/>
    </ligand>
</feature>
<comment type="similarity">
    <text evidence="7">Belongs to the shikimate kinase family.</text>
</comment>
<keyword evidence="3 7" id="KW-0547">Nucleotide-binding</keyword>
<feature type="binding site" evidence="7">
    <location>
        <position position="32"/>
    </location>
    <ligand>
        <name>substrate</name>
    </ligand>
</feature>
<dbReference type="PRINTS" id="PR01100">
    <property type="entry name" value="SHIKIMTKNASE"/>
</dbReference>
<dbReference type="CDD" id="cd00464">
    <property type="entry name" value="SK"/>
    <property type="match status" value="1"/>
</dbReference>
<comment type="caution">
    <text evidence="7">Lacks conserved residue(s) required for the propagation of feature annotation.</text>
</comment>
<comment type="subunit">
    <text evidence="7">Monomer.</text>
</comment>
<feature type="binding site" evidence="7">
    <location>
        <position position="14"/>
    </location>
    <ligand>
        <name>Mg(2+)</name>
        <dbReference type="ChEBI" id="CHEBI:18420"/>
    </ligand>
</feature>
<dbReference type="HAMAP" id="MF_00109">
    <property type="entry name" value="Shikimate_kinase"/>
    <property type="match status" value="1"/>
</dbReference>
<dbReference type="PANTHER" id="PTHR21087">
    <property type="entry name" value="SHIKIMATE KINASE"/>
    <property type="match status" value="1"/>
</dbReference>
<evidence type="ECO:0000313" key="9">
    <source>
        <dbReference type="Proteomes" id="UP000248054"/>
    </source>
</evidence>
<protein>
    <recommendedName>
        <fullName evidence="7">Shikimate kinase</fullName>
        <shortName evidence="7">SK</shortName>
        <ecNumber evidence="7">2.7.1.71</ecNumber>
    </recommendedName>
</protein>
<keyword evidence="2 7" id="KW-0808">Transferase</keyword>
<dbReference type="GO" id="GO:0008652">
    <property type="term" value="P:amino acid biosynthetic process"/>
    <property type="evidence" value="ECO:0007669"/>
    <property type="project" value="UniProtKB-KW"/>
</dbReference>
<name>A0A2V4YBC7_9FLAO</name>
<dbReference type="InterPro" id="IPR027417">
    <property type="entry name" value="P-loop_NTPase"/>
</dbReference>
<dbReference type="AlphaFoldDB" id="A0A2V4YBC7"/>
<keyword evidence="5 7" id="KW-0067">ATP-binding</keyword>
<evidence type="ECO:0000256" key="3">
    <source>
        <dbReference type="ARBA" id="ARBA00022741"/>
    </source>
</evidence>
<evidence type="ECO:0000313" key="8">
    <source>
        <dbReference type="EMBL" id="PYE80342.1"/>
    </source>
</evidence>
<dbReference type="SUPFAM" id="SSF52540">
    <property type="entry name" value="P-loop containing nucleoside triphosphate hydrolases"/>
    <property type="match status" value="1"/>
</dbReference>
<keyword evidence="7" id="KW-0460">Magnesium</keyword>
<sequence length="173" mass="19870">MKIILLGYMGSGKTTLGKELATSLNYNFLDLDDYISDKEHSSISHLFQSKGEIYFRRKETQYLNEIINSTEDVVIALGGGTPCYANNMESIISNPEIKSFYLKLSIPILAKRLFNERANRPLISHLNSEEELMEYIGKHLFERSPYYSQAHHIINANDKEQQAILEELLTHLI</sequence>
<evidence type="ECO:0000256" key="6">
    <source>
        <dbReference type="ARBA" id="ARBA00023141"/>
    </source>
</evidence>
<dbReference type="InterPro" id="IPR031322">
    <property type="entry name" value="Shikimate/glucono_kinase"/>
</dbReference>
<keyword evidence="6 7" id="KW-0057">Aromatic amino acid biosynthesis</keyword>
<comment type="caution">
    <text evidence="8">The sequence shown here is derived from an EMBL/GenBank/DDBJ whole genome shotgun (WGS) entry which is preliminary data.</text>
</comment>
<organism evidence="8 9">
    <name type="scientific">Winogradskyella epiphytica</name>
    <dbReference type="NCBI Taxonomy" id="262005"/>
    <lineage>
        <taxon>Bacteria</taxon>
        <taxon>Pseudomonadati</taxon>
        <taxon>Bacteroidota</taxon>
        <taxon>Flavobacteriia</taxon>
        <taxon>Flavobacteriales</taxon>
        <taxon>Flavobacteriaceae</taxon>
        <taxon>Winogradskyella</taxon>
    </lineage>
</organism>
<reference evidence="8 9" key="1">
    <citation type="submission" date="2018-06" db="EMBL/GenBank/DDBJ databases">
        <title>Genomic Encyclopedia of Type Strains, Phase III (KMG-III): the genomes of soil and plant-associated and newly described type strains.</title>
        <authorList>
            <person name="Whitman W."/>
        </authorList>
    </citation>
    <scope>NUCLEOTIDE SEQUENCE [LARGE SCALE GENOMIC DNA]</scope>
    <source>
        <strain evidence="8 9">CECT 7945</strain>
    </source>
</reference>
<dbReference type="GO" id="GO:0009423">
    <property type="term" value="P:chorismate biosynthetic process"/>
    <property type="evidence" value="ECO:0007669"/>
    <property type="project" value="UniProtKB-UniRule"/>
</dbReference>
<comment type="catalytic activity">
    <reaction evidence="7">
        <text>shikimate + ATP = 3-phosphoshikimate + ADP + H(+)</text>
        <dbReference type="Rhea" id="RHEA:13121"/>
        <dbReference type="ChEBI" id="CHEBI:15378"/>
        <dbReference type="ChEBI" id="CHEBI:30616"/>
        <dbReference type="ChEBI" id="CHEBI:36208"/>
        <dbReference type="ChEBI" id="CHEBI:145989"/>
        <dbReference type="ChEBI" id="CHEBI:456216"/>
        <dbReference type="EC" id="2.7.1.71"/>
    </reaction>
</comment>
<feature type="binding site" evidence="7">
    <location>
        <position position="143"/>
    </location>
    <ligand>
        <name>substrate</name>
    </ligand>
</feature>
<dbReference type="EC" id="2.7.1.71" evidence="7"/>
<dbReference type="InterPro" id="IPR000623">
    <property type="entry name" value="Shikimate_kinase/TSH1"/>
</dbReference>
<evidence type="ECO:0000256" key="4">
    <source>
        <dbReference type="ARBA" id="ARBA00022777"/>
    </source>
</evidence>
<dbReference type="Pfam" id="PF01202">
    <property type="entry name" value="SKI"/>
    <property type="match status" value="1"/>
</dbReference>
<dbReference type="PANTHER" id="PTHR21087:SF16">
    <property type="entry name" value="SHIKIMATE KINASE 1, CHLOROPLASTIC"/>
    <property type="match status" value="1"/>
</dbReference>
<keyword evidence="1 7" id="KW-0028">Amino-acid biosynthesis</keyword>
<comment type="subcellular location">
    <subcellularLocation>
        <location evidence="7">Cytoplasm</location>
    </subcellularLocation>
</comment>
<accession>A0A2V4YBC7</accession>
<keyword evidence="7" id="KW-0479">Metal-binding</keyword>
<comment type="function">
    <text evidence="7">Catalyzes the specific phosphorylation of the 3-hydroxyl group of shikimic acid using ATP as a cosubstrate.</text>
</comment>
<keyword evidence="7" id="KW-0963">Cytoplasm</keyword>
<feature type="binding site" evidence="7">
    <location>
        <position position="79"/>
    </location>
    <ligand>
        <name>substrate</name>
    </ligand>
</feature>
<keyword evidence="9" id="KW-1185">Reference proteome</keyword>